<evidence type="ECO:0000313" key="2">
    <source>
        <dbReference type="EMBL" id="NNH69890.1"/>
    </source>
</evidence>
<accession>A0A849C066</accession>
<reference evidence="2 3" key="1">
    <citation type="submission" date="2020-05" db="EMBL/GenBank/DDBJ databases">
        <title>MicrobeNet Type strains.</title>
        <authorList>
            <person name="Nicholson A.C."/>
        </authorList>
    </citation>
    <scope>NUCLEOTIDE SEQUENCE [LARGE SCALE GENOMIC DNA]</scope>
    <source>
        <strain evidence="2 3">JCM 3224</strain>
    </source>
</reference>
<protein>
    <submittedName>
        <fullName evidence="2">Uncharacterized protein</fullName>
    </submittedName>
</protein>
<evidence type="ECO:0000313" key="3">
    <source>
        <dbReference type="Proteomes" id="UP000586827"/>
    </source>
</evidence>
<name>A0A849C066_9NOCA</name>
<comment type="caution">
    <text evidence="2">The sequence shown here is derived from an EMBL/GenBank/DDBJ whole genome shotgun (WGS) entry which is preliminary data.</text>
</comment>
<feature type="chain" id="PRO_5032273068" evidence="1">
    <location>
        <begin position="24"/>
        <end position="78"/>
    </location>
</feature>
<dbReference type="EMBL" id="JABELX010000003">
    <property type="protein sequence ID" value="NNH69890.1"/>
    <property type="molecule type" value="Genomic_DNA"/>
</dbReference>
<organism evidence="2 3">
    <name type="scientific">Nocardia uniformis</name>
    <dbReference type="NCBI Taxonomy" id="53432"/>
    <lineage>
        <taxon>Bacteria</taxon>
        <taxon>Bacillati</taxon>
        <taxon>Actinomycetota</taxon>
        <taxon>Actinomycetes</taxon>
        <taxon>Mycobacteriales</taxon>
        <taxon>Nocardiaceae</taxon>
        <taxon>Nocardia</taxon>
    </lineage>
</organism>
<evidence type="ECO:0000256" key="1">
    <source>
        <dbReference type="SAM" id="SignalP"/>
    </source>
</evidence>
<proteinExistence type="predicted"/>
<gene>
    <name evidence="2" type="ORF">HLB23_08440</name>
</gene>
<dbReference type="Proteomes" id="UP000586827">
    <property type="component" value="Unassembled WGS sequence"/>
</dbReference>
<keyword evidence="1" id="KW-0732">Signal</keyword>
<dbReference type="RefSeq" id="WP_067517838.1">
    <property type="nucleotide sequence ID" value="NZ_JABELX010000003.1"/>
</dbReference>
<sequence length="78" mass="7368">MRKVIAALAVTATFALPAGIAGAAPVVSVAAPVAAPSGSALDTGSADSVVNAFCALIHMLKIGSVDSSGGPKCGTLSS</sequence>
<dbReference type="AlphaFoldDB" id="A0A849C066"/>
<feature type="signal peptide" evidence="1">
    <location>
        <begin position="1"/>
        <end position="23"/>
    </location>
</feature>
<keyword evidence="3" id="KW-1185">Reference proteome</keyword>